<keyword evidence="2" id="KW-1133">Transmembrane helix</keyword>
<name>A0A0P7ZIB2_9EURY</name>
<keyword evidence="2" id="KW-0472">Membrane</keyword>
<proteinExistence type="predicted"/>
<dbReference type="Proteomes" id="UP000050360">
    <property type="component" value="Unassembled WGS sequence"/>
</dbReference>
<evidence type="ECO:0000313" key="3">
    <source>
        <dbReference type="EMBL" id="KPQ44766.1"/>
    </source>
</evidence>
<feature type="transmembrane region" description="Helical" evidence="2">
    <location>
        <begin position="86"/>
        <end position="111"/>
    </location>
</feature>
<comment type="caution">
    <text evidence="3">The sequence shown here is derived from an EMBL/GenBank/DDBJ whole genome shotgun (WGS) entry which is preliminary data.</text>
</comment>
<evidence type="ECO:0000256" key="2">
    <source>
        <dbReference type="SAM" id="Phobius"/>
    </source>
</evidence>
<dbReference type="AlphaFoldDB" id="A0A0P7ZIB2"/>
<gene>
    <name evidence="3" type="ORF">MPEBLZ_00652</name>
</gene>
<reference evidence="3 4" key="1">
    <citation type="submission" date="2015-09" db="EMBL/GenBank/DDBJ databases">
        <title>A metagenomics-based metabolic model of nitrate-dependent anaerobic oxidation of methane by Methanoperedens-like archaea.</title>
        <authorList>
            <person name="Arshad A."/>
            <person name="Speth D.R."/>
            <person name="De Graaf R.M."/>
            <person name="Op Den Camp H.J."/>
            <person name="Jetten M.S."/>
            <person name="Welte C.U."/>
        </authorList>
    </citation>
    <scope>NUCLEOTIDE SEQUENCE [LARGE SCALE GENOMIC DNA]</scope>
</reference>
<protein>
    <submittedName>
        <fullName evidence="3">Uncharacterized protein</fullName>
    </submittedName>
</protein>
<keyword evidence="2" id="KW-0812">Transmembrane</keyword>
<evidence type="ECO:0000256" key="1">
    <source>
        <dbReference type="SAM" id="MobiDB-lite"/>
    </source>
</evidence>
<organism evidence="3 4">
    <name type="scientific">Candidatus Methanoperedens nitratireducens</name>
    <dbReference type="NCBI Taxonomy" id="1392998"/>
    <lineage>
        <taxon>Archaea</taxon>
        <taxon>Methanobacteriati</taxon>
        <taxon>Methanobacteriota</taxon>
        <taxon>Stenosarchaea group</taxon>
        <taxon>Methanomicrobia</taxon>
        <taxon>Methanosarcinales</taxon>
        <taxon>ANME-2 cluster</taxon>
        <taxon>Candidatus Methanoperedentaceae</taxon>
        <taxon>Candidatus Methanoperedens</taxon>
    </lineage>
</organism>
<dbReference type="EMBL" id="LKCM01000058">
    <property type="protein sequence ID" value="KPQ44766.1"/>
    <property type="molecule type" value="Genomic_DNA"/>
</dbReference>
<accession>A0A0P7ZIB2</accession>
<evidence type="ECO:0000313" key="4">
    <source>
        <dbReference type="Proteomes" id="UP000050360"/>
    </source>
</evidence>
<feature type="region of interest" description="Disordered" evidence="1">
    <location>
        <begin position="11"/>
        <end position="60"/>
    </location>
</feature>
<sequence length="114" mass="12590">MANMSEDALFKALLKNKPPQQPPKPPVAQSVPRKEVPGPSPAAQPVERYQHEEPQPQIERITPVAKPVNLEPVVDSINRLNSSVNIIYGLMKNVIVPVLILTLVISIAIFIKSR</sequence>